<proteinExistence type="predicted"/>
<evidence type="ECO:0000313" key="6">
    <source>
        <dbReference type="Proteomes" id="UP001211006"/>
    </source>
</evidence>
<sequence length="287" mass="32326">MHGSGTPQDKDINDFTQISSADLRSILREDLNSAEPDRLSVDEIKIIVGLLKQREDDEFNFESNDTIIQDRITAEESKNGAKQKSVVTRKRVFVRITAAVICTLLIRIVTVFAYEIDIVSIFKSWTQELFQVNYSGEVESSTCTQNGSTDEMALQSCDSASEVLSVLGVAQPLLPSWIPSDYSLLEFQVNVHSDRTTIYEYYQSSDQIGGFSIQINLYDHLPENESSWYQKDSSPVDEFIVGGVSHYIMSNLGDYTAVWTVENYECSISGNISVDTLKKMIESIYNQ</sequence>
<accession>A0AAP7Y1A3</accession>
<dbReference type="AlphaFoldDB" id="A0AAP7Y1A3"/>
<gene>
    <name evidence="4" type="ORF">I5Q84_18455</name>
    <name evidence="3" type="ORF">PND83_12760</name>
</gene>
<keyword evidence="1" id="KW-0812">Transmembrane</keyword>
<feature type="transmembrane region" description="Helical" evidence="1">
    <location>
        <begin position="92"/>
        <end position="114"/>
    </location>
</feature>
<dbReference type="EMBL" id="JAQLWO010000014">
    <property type="protein sequence ID" value="MDB7906853.1"/>
    <property type="molecule type" value="Genomic_DNA"/>
</dbReference>
<name>A0AAP7Y1A3_FLAPL</name>
<evidence type="ECO:0000313" key="3">
    <source>
        <dbReference type="EMBL" id="MDB7906853.1"/>
    </source>
</evidence>
<keyword evidence="1" id="KW-1133">Transmembrane helix</keyword>
<keyword evidence="1" id="KW-0472">Membrane</keyword>
<evidence type="ECO:0000259" key="2">
    <source>
        <dbReference type="Pfam" id="PF14285"/>
    </source>
</evidence>
<dbReference type="RefSeq" id="WP_009259754.1">
    <property type="nucleotide sequence ID" value="NZ_CP015406.2"/>
</dbReference>
<dbReference type="Pfam" id="PF14285">
    <property type="entry name" value="DUF4367"/>
    <property type="match status" value="1"/>
</dbReference>
<dbReference type="Proteomes" id="UP000595792">
    <property type="component" value="Chromosome"/>
</dbReference>
<dbReference type="KEGG" id="fpla:A4U99_18300"/>
<evidence type="ECO:0000313" key="5">
    <source>
        <dbReference type="Proteomes" id="UP000595792"/>
    </source>
</evidence>
<dbReference type="InterPro" id="IPR025377">
    <property type="entry name" value="DUF4367"/>
</dbReference>
<feature type="domain" description="DUF4367" evidence="2">
    <location>
        <begin position="175"/>
        <end position="284"/>
    </location>
</feature>
<reference evidence="4 5" key="1">
    <citation type="submission" date="2020-11" db="EMBL/GenBank/DDBJ databases">
        <title>Closed and high quality bacterial genomes of the OMM12 community.</title>
        <authorList>
            <person name="Marbouty M."/>
            <person name="Lamy-Besnier Q."/>
            <person name="Debarbieux L."/>
            <person name="Koszul R."/>
        </authorList>
    </citation>
    <scope>NUCLEOTIDE SEQUENCE [LARGE SCALE GENOMIC DNA]</scope>
    <source>
        <strain evidence="4 5">YL31</strain>
    </source>
</reference>
<organism evidence="3 6">
    <name type="scientific">Flavonifractor plautii</name>
    <name type="common">Fusobacterium plautii</name>
    <dbReference type="NCBI Taxonomy" id="292800"/>
    <lineage>
        <taxon>Bacteria</taxon>
        <taxon>Bacillati</taxon>
        <taxon>Bacillota</taxon>
        <taxon>Clostridia</taxon>
        <taxon>Eubacteriales</taxon>
        <taxon>Oscillospiraceae</taxon>
        <taxon>Flavonifractor</taxon>
    </lineage>
</organism>
<protein>
    <submittedName>
        <fullName evidence="3">DUF4367 domain-containing protein</fullName>
    </submittedName>
</protein>
<dbReference type="EMBL" id="CP065315">
    <property type="protein sequence ID" value="QQR05880.1"/>
    <property type="molecule type" value="Genomic_DNA"/>
</dbReference>
<dbReference type="Proteomes" id="UP001211006">
    <property type="component" value="Unassembled WGS sequence"/>
</dbReference>
<evidence type="ECO:0000313" key="4">
    <source>
        <dbReference type="EMBL" id="QQR05880.1"/>
    </source>
</evidence>
<evidence type="ECO:0000256" key="1">
    <source>
        <dbReference type="SAM" id="Phobius"/>
    </source>
</evidence>
<reference evidence="3" key="2">
    <citation type="submission" date="2023-01" db="EMBL/GenBank/DDBJ databases">
        <title>Human gut microbiome strain richness.</title>
        <authorList>
            <person name="Chen-Liaw A."/>
        </authorList>
    </citation>
    <scope>NUCLEOTIDE SEQUENCE</scope>
    <source>
        <strain evidence="3">2225st1_A6_2225SCRN_200828</strain>
    </source>
</reference>